<dbReference type="RefSeq" id="WP_330928746.1">
    <property type="nucleotide sequence ID" value="NZ_CP119075.1"/>
</dbReference>
<reference evidence="1" key="1">
    <citation type="submission" date="2023-03" db="EMBL/GenBank/DDBJ databases">
        <title>Lomoglobus Profundus gen. nov., sp. nov., a novel member of the phylum Verrucomicrobia, isolated from deep-marine sediment of South China Sea.</title>
        <authorList>
            <person name="Ahmad T."/>
            <person name="Ishaq S.E."/>
            <person name="Wang F."/>
        </authorList>
    </citation>
    <scope>NUCLEOTIDE SEQUENCE</scope>
    <source>
        <strain evidence="1">LMO-M01</strain>
    </source>
</reference>
<proteinExistence type="predicted"/>
<organism evidence="1 2">
    <name type="scientific">Synoicihabitans lomoniglobus</name>
    <dbReference type="NCBI Taxonomy" id="2909285"/>
    <lineage>
        <taxon>Bacteria</taxon>
        <taxon>Pseudomonadati</taxon>
        <taxon>Verrucomicrobiota</taxon>
        <taxon>Opitutia</taxon>
        <taxon>Opitutales</taxon>
        <taxon>Opitutaceae</taxon>
        <taxon>Synoicihabitans</taxon>
    </lineage>
</organism>
<evidence type="ECO:0000313" key="2">
    <source>
        <dbReference type="Proteomes" id="UP001218638"/>
    </source>
</evidence>
<evidence type="ECO:0000313" key="1">
    <source>
        <dbReference type="EMBL" id="WED65540.1"/>
    </source>
</evidence>
<dbReference type="EMBL" id="CP119075">
    <property type="protein sequence ID" value="WED65540.1"/>
    <property type="molecule type" value="Genomic_DNA"/>
</dbReference>
<dbReference type="KEGG" id="slom:PXH66_01585"/>
<gene>
    <name evidence="1" type="ORF">PXH66_01585</name>
</gene>
<dbReference type="AlphaFoldDB" id="A0AAF0CP70"/>
<accession>A0AAF0CP70</accession>
<protein>
    <submittedName>
        <fullName evidence="1">Uncharacterized protein</fullName>
    </submittedName>
</protein>
<keyword evidence="2" id="KW-1185">Reference proteome</keyword>
<sequence>MKYLRISFVLILICNTSCNRQPSAEATVTAYIPQISWERRNAAVDIGVLSYPEQMELRQILHSEEFWIYYSSQNPTKTEREIRKIDTGLNVRTLRVSELGDDYVEAYHFQLKHGDQATFDSLIESYQILQANQVERVRRDTLSRKESALVHLGAVQQSLSALDEKPHNSDQTNPIELRERLERHLVHIHERIALSDKILSELAKVGKIISIEPFPSSKTPY</sequence>
<name>A0AAF0CP70_9BACT</name>
<dbReference type="Proteomes" id="UP001218638">
    <property type="component" value="Chromosome"/>
</dbReference>